<dbReference type="InterPro" id="IPR014757">
    <property type="entry name" value="Tscrpt_reg_IclR_C"/>
</dbReference>
<reference evidence="6 7" key="1">
    <citation type="submission" date="2023-02" db="EMBL/GenBank/DDBJ databases">
        <title>Genome sequence of Sphingomonas naphthae.</title>
        <authorList>
            <person name="Kim S."/>
            <person name="Heo J."/>
            <person name="Kwon S.-W."/>
        </authorList>
    </citation>
    <scope>NUCLEOTIDE SEQUENCE [LARGE SCALE GENOMIC DNA]</scope>
    <source>
        <strain evidence="6 7">KACC 18716</strain>
    </source>
</reference>
<dbReference type="Gene3D" id="3.30.450.40">
    <property type="match status" value="1"/>
</dbReference>
<dbReference type="PROSITE" id="PS51078">
    <property type="entry name" value="ICLR_ED"/>
    <property type="match status" value="1"/>
</dbReference>
<dbReference type="PROSITE" id="PS51077">
    <property type="entry name" value="HTH_ICLR"/>
    <property type="match status" value="1"/>
</dbReference>
<dbReference type="Pfam" id="PF09339">
    <property type="entry name" value="HTH_IclR"/>
    <property type="match status" value="1"/>
</dbReference>
<feature type="domain" description="IclR-ED" evidence="5">
    <location>
        <begin position="114"/>
        <end position="300"/>
    </location>
</feature>
<dbReference type="PANTHER" id="PTHR30136:SF35">
    <property type="entry name" value="HTH-TYPE TRANSCRIPTIONAL REGULATOR RV1719"/>
    <property type="match status" value="1"/>
</dbReference>
<keyword evidence="2" id="KW-0238">DNA-binding</keyword>
<dbReference type="Pfam" id="PF01614">
    <property type="entry name" value="IclR_C"/>
    <property type="match status" value="1"/>
</dbReference>
<evidence type="ECO:0000256" key="2">
    <source>
        <dbReference type="ARBA" id="ARBA00023125"/>
    </source>
</evidence>
<dbReference type="InterPro" id="IPR036390">
    <property type="entry name" value="WH_DNA-bd_sf"/>
</dbReference>
<evidence type="ECO:0000313" key="7">
    <source>
        <dbReference type="Proteomes" id="UP001220395"/>
    </source>
</evidence>
<keyword evidence="1" id="KW-0805">Transcription regulation</keyword>
<dbReference type="PANTHER" id="PTHR30136">
    <property type="entry name" value="HELIX-TURN-HELIX TRANSCRIPTIONAL REGULATOR, ICLR FAMILY"/>
    <property type="match status" value="1"/>
</dbReference>
<proteinExistence type="predicted"/>
<organism evidence="6 7">
    <name type="scientific">Sphingomonas naphthae</name>
    <dbReference type="NCBI Taxonomy" id="1813468"/>
    <lineage>
        <taxon>Bacteria</taxon>
        <taxon>Pseudomonadati</taxon>
        <taxon>Pseudomonadota</taxon>
        <taxon>Alphaproteobacteria</taxon>
        <taxon>Sphingomonadales</taxon>
        <taxon>Sphingomonadaceae</taxon>
        <taxon>Sphingomonas</taxon>
    </lineage>
</organism>
<dbReference type="InterPro" id="IPR029016">
    <property type="entry name" value="GAF-like_dom_sf"/>
</dbReference>
<sequence>MLEDVTLSRWGSPTLSRIDDRLDSRLRSTALCFTMQNDIDEDAGARESERHVAAVTAALAILDCFEEDATLRLRDLHERTGMQKSRIMRLAGSLAASGYLTVERGTGGYRLGPKVQRLAQIVAEGSAEIAETMRPILSRLALELGDTCFFSVVRGLERMVVEQASPEQALRFVLSEGQMRPLHVGATGKVLLAFGPEGLRQRVLSGALTPLTQATTVDAERLRREIGQARAQGYLVSRGEATAHSYALAVPVLDGAGVLMGALSIAGPGSRLPADQEIVVASALHRALAEAGLASSSIDQQETQA</sequence>
<dbReference type="InterPro" id="IPR036388">
    <property type="entry name" value="WH-like_DNA-bd_sf"/>
</dbReference>
<accession>A0ABY7TKQ1</accession>
<dbReference type="Proteomes" id="UP001220395">
    <property type="component" value="Chromosome"/>
</dbReference>
<name>A0ABY7TKQ1_9SPHN</name>
<evidence type="ECO:0000259" key="5">
    <source>
        <dbReference type="PROSITE" id="PS51078"/>
    </source>
</evidence>
<keyword evidence="3" id="KW-0804">Transcription</keyword>
<evidence type="ECO:0000259" key="4">
    <source>
        <dbReference type="PROSITE" id="PS51077"/>
    </source>
</evidence>
<gene>
    <name evidence="6" type="ORF">PQ455_00725</name>
</gene>
<protein>
    <submittedName>
        <fullName evidence="6">IclR family transcriptional regulator</fullName>
    </submittedName>
</protein>
<evidence type="ECO:0000313" key="6">
    <source>
        <dbReference type="EMBL" id="WCT73790.1"/>
    </source>
</evidence>
<evidence type="ECO:0000256" key="3">
    <source>
        <dbReference type="ARBA" id="ARBA00023163"/>
    </source>
</evidence>
<feature type="domain" description="HTH iclR-type" evidence="4">
    <location>
        <begin position="52"/>
        <end position="113"/>
    </location>
</feature>
<dbReference type="SUPFAM" id="SSF55781">
    <property type="entry name" value="GAF domain-like"/>
    <property type="match status" value="1"/>
</dbReference>
<dbReference type="SUPFAM" id="SSF46785">
    <property type="entry name" value="Winged helix' DNA-binding domain"/>
    <property type="match status" value="1"/>
</dbReference>
<evidence type="ECO:0000256" key="1">
    <source>
        <dbReference type="ARBA" id="ARBA00023015"/>
    </source>
</evidence>
<dbReference type="InterPro" id="IPR050707">
    <property type="entry name" value="HTH_MetabolicPath_Reg"/>
</dbReference>
<dbReference type="EMBL" id="CP117411">
    <property type="protein sequence ID" value="WCT73790.1"/>
    <property type="molecule type" value="Genomic_DNA"/>
</dbReference>
<dbReference type="SMART" id="SM00346">
    <property type="entry name" value="HTH_ICLR"/>
    <property type="match status" value="1"/>
</dbReference>
<dbReference type="RefSeq" id="WP_273688297.1">
    <property type="nucleotide sequence ID" value="NZ_CP117411.1"/>
</dbReference>
<keyword evidence="7" id="KW-1185">Reference proteome</keyword>
<dbReference type="Gene3D" id="1.10.10.10">
    <property type="entry name" value="Winged helix-like DNA-binding domain superfamily/Winged helix DNA-binding domain"/>
    <property type="match status" value="1"/>
</dbReference>
<dbReference type="InterPro" id="IPR005471">
    <property type="entry name" value="Tscrpt_reg_IclR_N"/>
</dbReference>